<dbReference type="RefSeq" id="WP_203964243.1">
    <property type="nucleotide sequence ID" value="NZ_AP023355.1"/>
</dbReference>
<evidence type="ECO:0000313" key="2">
    <source>
        <dbReference type="Proteomes" id="UP000611640"/>
    </source>
</evidence>
<dbReference type="EMBL" id="AP023355">
    <property type="protein sequence ID" value="BCJ38160.1"/>
    <property type="molecule type" value="Genomic_DNA"/>
</dbReference>
<dbReference type="Proteomes" id="UP000611640">
    <property type="component" value="Chromosome"/>
</dbReference>
<gene>
    <name evidence="1" type="ORF">Athai_56630</name>
</gene>
<reference evidence="1 2" key="1">
    <citation type="submission" date="2020-08" db="EMBL/GenBank/DDBJ databases">
        <title>Whole genome shotgun sequence of Actinocatenispora thailandica NBRC 105041.</title>
        <authorList>
            <person name="Komaki H."/>
            <person name="Tamura T."/>
        </authorList>
    </citation>
    <scope>NUCLEOTIDE SEQUENCE [LARGE SCALE GENOMIC DNA]</scope>
    <source>
        <strain evidence="1 2">NBRC 105041</strain>
    </source>
</reference>
<dbReference type="AlphaFoldDB" id="A0A7R7DUM6"/>
<proteinExistence type="predicted"/>
<organism evidence="1 2">
    <name type="scientific">Actinocatenispora thailandica</name>
    <dbReference type="NCBI Taxonomy" id="227318"/>
    <lineage>
        <taxon>Bacteria</taxon>
        <taxon>Bacillati</taxon>
        <taxon>Actinomycetota</taxon>
        <taxon>Actinomycetes</taxon>
        <taxon>Micromonosporales</taxon>
        <taxon>Micromonosporaceae</taxon>
        <taxon>Actinocatenispora</taxon>
    </lineage>
</organism>
<evidence type="ECO:0000313" key="1">
    <source>
        <dbReference type="EMBL" id="BCJ38160.1"/>
    </source>
</evidence>
<dbReference type="KEGG" id="atl:Athai_56630"/>
<sequence>MAAVTGRLPAVGDLVWITERALLRPGDQPVRHWRVIAVELDPDRPGCCRLLGWDADRHGRPGYEGETWRTVRVDGLTIQPGATAGPGPG</sequence>
<name>A0A7R7DUM6_9ACTN</name>
<protein>
    <submittedName>
        <fullName evidence="1">Uncharacterized protein</fullName>
    </submittedName>
</protein>
<keyword evidence="2" id="KW-1185">Reference proteome</keyword>
<accession>A0A7R7DUM6</accession>